<sequence length="231" mass="26513">MKLNVNIRKKLANFELDVSFSCQDQKILVLVGPSGAGKTTIIRTIAGLEKLENGHISYNGETWVNMEKGIFLAPQKRRLGYVFQEYTLFPHLNVYKNVAFAAQDKKEVDTLLEMFGIHHIKDQKPHKISGGERQRCAICQALARRPQVLLLDEPFSALDVITRNKLREEFKSLKKKFSFPIIHVTHDINEALFLGDEVLPVVQGKIREEWMKQFMENTRSGVFGNEKNFPN</sequence>
<keyword evidence="3" id="KW-0067">ATP-binding</keyword>
<keyword evidence="2" id="KW-0547">Nucleotide-binding</keyword>
<protein>
    <submittedName>
        <fullName evidence="5">AAA ATPase domain-containing protein</fullName>
    </submittedName>
</protein>
<dbReference type="InterPro" id="IPR003439">
    <property type="entry name" value="ABC_transporter-like_ATP-bd"/>
</dbReference>
<dbReference type="Proteomes" id="UP000663722">
    <property type="component" value="Chromosome"/>
</dbReference>
<dbReference type="KEGG" id="dmm:dnm_071180"/>
<dbReference type="PANTHER" id="PTHR42781:SF4">
    <property type="entry name" value="SPERMIDINE_PUTRESCINE IMPORT ATP-BINDING PROTEIN POTA"/>
    <property type="match status" value="1"/>
</dbReference>
<keyword evidence="6" id="KW-1185">Reference proteome</keyword>
<dbReference type="AlphaFoldDB" id="A0A975BT82"/>
<dbReference type="GO" id="GO:0016887">
    <property type="term" value="F:ATP hydrolysis activity"/>
    <property type="evidence" value="ECO:0007669"/>
    <property type="project" value="InterPro"/>
</dbReference>
<dbReference type="EMBL" id="CP061800">
    <property type="protein sequence ID" value="QTA91052.1"/>
    <property type="molecule type" value="Genomic_DNA"/>
</dbReference>
<name>A0A975BT82_9BACT</name>
<evidence type="ECO:0000256" key="2">
    <source>
        <dbReference type="ARBA" id="ARBA00022741"/>
    </source>
</evidence>
<evidence type="ECO:0000256" key="1">
    <source>
        <dbReference type="ARBA" id="ARBA00022448"/>
    </source>
</evidence>
<evidence type="ECO:0000256" key="3">
    <source>
        <dbReference type="ARBA" id="ARBA00022840"/>
    </source>
</evidence>
<organism evidence="5 6">
    <name type="scientific">Desulfonema magnum</name>
    <dbReference type="NCBI Taxonomy" id="45655"/>
    <lineage>
        <taxon>Bacteria</taxon>
        <taxon>Pseudomonadati</taxon>
        <taxon>Thermodesulfobacteriota</taxon>
        <taxon>Desulfobacteria</taxon>
        <taxon>Desulfobacterales</taxon>
        <taxon>Desulfococcaceae</taxon>
        <taxon>Desulfonema</taxon>
    </lineage>
</organism>
<accession>A0A975BT82</accession>
<dbReference type="GO" id="GO:0005524">
    <property type="term" value="F:ATP binding"/>
    <property type="evidence" value="ECO:0007669"/>
    <property type="project" value="UniProtKB-KW"/>
</dbReference>
<dbReference type="SMART" id="SM00382">
    <property type="entry name" value="AAA"/>
    <property type="match status" value="1"/>
</dbReference>
<dbReference type="SUPFAM" id="SSF52540">
    <property type="entry name" value="P-loop containing nucleoside triphosphate hydrolases"/>
    <property type="match status" value="1"/>
</dbReference>
<feature type="domain" description="ABC transporter" evidence="4">
    <location>
        <begin position="2"/>
        <end position="228"/>
    </location>
</feature>
<dbReference type="InterPro" id="IPR003593">
    <property type="entry name" value="AAA+_ATPase"/>
</dbReference>
<keyword evidence="1" id="KW-0813">Transport</keyword>
<dbReference type="Gene3D" id="3.40.50.300">
    <property type="entry name" value="P-loop containing nucleotide triphosphate hydrolases"/>
    <property type="match status" value="1"/>
</dbReference>
<dbReference type="InterPro" id="IPR027417">
    <property type="entry name" value="P-loop_NTPase"/>
</dbReference>
<proteinExistence type="predicted"/>
<dbReference type="PANTHER" id="PTHR42781">
    <property type="entry name" value="SPERMIDINE/PUTRESCINE IMPORT ATP-BINDING PROTEIN POTA"/>
    <property type="match status" value="1"/>
</dbReference>
<evidence type="ECO:0000313" key="5">
    <source>
        <dbReference type="EMBL" id="QTA91052.1"/>
    </source>
</evidence>
<dbReference type="PROSITE" id="PS50893">
    <property type="entry name" value="ABC_TRANSPORTER_2"/>
    <property type="match status" value="1"/>
</dbReference>
<dbReference type="Pfam" id="PF00005">
    <property type="entry name" value="ABC_tran"/>
    <property type="match status" value="1"/>
</dbReference>
<gene>
    <name evidence="5" type="ORF">dnm_071180</name>
</gene>
<evidence type="ECO:0000313" key="6">
    <source>
        <dbReference type="Proteomes" id="UP000663722"/>
    </source>
</evidence>
<evidence type="ECO:0000259" key="4">
    <source>
        <dbReference type="PROSITE" id="PS50893"/>
    </source>
</evidence>
<dbReference type="InterPro" id="IPR050093">
    <property type="entry name" value="ABC_SmlMolc_Importer"/>
</dbReference>
<reference evidence="5" key="1">
    <citation type="journal article" date="2021" name="Microb. Physiol.">
        <title>Proteogenomic Insights into the Physiology of Marine, Sulfate-Reducing, Filamentous Desulfonema limicola and Desulfonema magnum.</title>
        <authorList>
            <person name="Schnaars V."/>
            <person name="Wohlbrand L."/>
            <person name="Scheve S."/>
            <person name="Hinrichs C."/>
            <person name="Reinhardt R."/>
            <person name="Rabus R."/>
        </authorList>
    </citation>
    <scope>NUCLEOTIDE SEQUENCE</scope>
    <source>
        <strain evidence="5">4be13</strain>
    </source>
</reference>